<dbReference type="GO" id="GO:0042797">
    <property type="term" value="P:tRNA transcription by RNA polymerase III"/>
    <property type="evidence" value="ECO:0007669"/>
    <property type="project" value="TreeGrafter"/>
</dbReference>
<gene>
    <name evidence="5" type="ORF">PPRIM_AZ9-3.1.T0840066</name>
</gene>
<keyword evidence="6" id="KW-1185">Reference proteome</keyword>
<dbReference type="InterPro" id="IPR014381">
    <property type="entry name" value="Arch_Rpo5/euc_Rpb5"/>
</dbReference>
<evidence type="ECO:0000259" key="4">
    <source>
        <dbReference type="Pfam" id="PF01191"/>
    </source>
</evidence>
<feature type="domain" description="RNA polymerase subunit H/Rpb5 C-terminal" evidence="4">
    <location>
        <begin position="151"/>
        <end position="222"/>
    </location>
</feature>
<dbReference type="PANTHER" id="PTHR10535:SF0">
    <property type="entry name" value="DNA-DIRECTED RNA POLYMERASES I, II, AND III SUBUNIT RPABC1"/>
    <property type="match status" value="1"/>
</dbReference>
<evidence type="ECO:0000313" key="6">
    <source>
        <dbReference type="Proteomes" id="UP000688137"/>
    </source>
</evidence>
<dbReference type="GO" id="GO:0003899">
    <property type="term" value="F:DNA-directed RNA polymerase activity"/>
    <property type="evidence" value="ECO:0007669"/>
    <property type="project" value="InterPro"/>
</dbReference>
<sequence>MIEEEYRPEDKASIKKKYKVFQTLASMIRQRGYFEAHPVILVEDEPFELFEARYRTDTLPQKIVCFKRDDETEKLVIIFYTKQQALSHEDANKYIIEFTNRQVKRLVMIFPTDPFATKPQIVEKKARLFIDQVNSIQTYSFELFGEDDLVYDVTKHELVPQHIILNDKEKEQLQKKYGLVDNQLPRILQSDPIARFLGLHHGDVVKIIRKSETAGLYVTYRIAI</sequence>
<dbReference type="GO" id="GO:0006366">
    <property type="term" value="P:transcription by RNA polymerase II"/>
    <property type="evidence" value="ECO:0007669"/>
    <property type="project" value="TreeGrafter"/>
</dbReference>
<dbReference type="GO" id="GO:0005666">
    <property type="term" value="C:RNA polymerase III complex"/>
    <property type="evidence" value="ECO:0007669"/>
    <property type="project" value="TreeGrafter"/>
</dbReference>
<dbReference type="PIRSF" id="PIRSF000747">
    <property type="entry name" value="RPB5"/>
    <property type="match status" value="1"/>
</dbReference>
<dbReference type="FunFam" id="3.90.940.20:FF:000001">
    <property type="entry name" value="DNA-directed RNA polymerases I, II, and III subunit RPABC1"/>
    <property type="match status" value="1"/>
</dbReference>
<protein>
    <recommendedName>
        <fullName evidence="4">RNA polymerase subunit H/Rpb5 C-terminal domain-containing protein</fullName>
    </recommendedName>
</protein>
<keyword evidence="2" id="KW-0804">Transcription</keyword>
<dbReference type="NCBIfam" id="NF007129">
    <property type="entry name" value="PRK09570.1"/>
    <property type="match status" value="1"/>
</dbReference>
<reference evidence="5" key="1">
    <citation type="submission" date="2021-01" db="EMBL/GenBank/DDBJ databases">
        <authorList>
            <consortium name="Genoscope - CEA"/>
            <person name="William W."/>
        </authorList>
    </citation>
    <scope>NUCLEOTIDE SEQUENCE</scope>
</reference>
<dbReference type="PANTHER" id="PTHR10535">
    <property type="entry name" value="DNA-DIRECTED RNA POLYMERASES I, II, AND III SUBUNIT RPABC1"/>
    <property type="match status" value="1"/>
</dbReference>
<dbReference type="InterPro" id="IPR000783">
    <property type="entry name" value="RNA_pol_subH/Rpb5_C"/>
</dbReference>
<dbReference type="HAMAP" id="MF_00025">
    <property type="entry name" value="RNApol_Rpo5_RPB5"/>
    <property type="match status" value="1"/>
</dbReference>
<dbReference type="EMBL" id="CAJJDM010000087">
    <property type="protein sequence ID" value="CAD8089689.1"/>
    <property type="molecule type" value="Genomic_DNA"/>
</dbReference>
<organism evidence="5 6">
    <name type="scientific">Paramecium primaurelia</name>
    <dbReference type="NCBI Taxonomy" id="5886"/>
    <lineage>
        <taxon>Eukaryota</taxon>
        <taxon>Sar</taxon>
        <taxon>Alveolata</taxon>
        <taxon>Ciliophora</taxon>
        <taxon>Intramacronucleata</taxon>
        <taxon>Oligohymenophorea</taxon>
        <taxon>Peniculida</taxon>
        <taxon>Parameciidae</taxon>
        <taxon>Paramecium</taxon>
    </lineage>
</organism>
<dbReference type="Proteomes" id="UP000688137">
    <property type="component" value="Unassembled WGS sequence"/>
</dbReference>
<evidence type="ECO:0000256" key="1">
    <source>
        <dbReference type="ARBA" id="ARBA00004123"/>
    </source>
</evidence>
<dbReference type="Pfam" id="PF01191">
    <property type="entry name" value="RNA_pol_Rpb5_C"/>
    <property type="match status" value="1"/>
</dbReference>
<dbReference type="OMA" id="HEDANKY"/>
<evidence type="ECO:0000313" key="5">
    <source>
        <dbReference type="EMBL" id="CAD8089689.1"/>
    </source>
</evidence>
<dbReference type="AlphaFoldDB" id="A0A8S1NEL4"/>
<dbReference type="GO" id="GO:0006362">
    <property type="term" value="P:transcription elongation by RNA polymerase I"/>
    <property type="evidence" value="ECO:0007669"/>
    <property type="project" value="TreeGrafter"/>
</dbReference>
<evidence type="ECO:0000256" key="2">
    <source>
        <dbReference type="ARBA" id="ARBA00023163"/>
    </source>
</evidence>
<dbReference type="GO" id="GO:0005665">
    <property type="term" value="C:RNA polymerase II, core complex"/>
    <property type="evidence" value="ECO:0007669"/>
    <property type="project" value="TreeGrafter"/>
</dbReference>
<comment type="subcellular location">
    <subcellularLocation>
        <location evidence="1">Nucleus</location>
    </subcellularLocation>
</comment>
<dbReference type="GO" id="GO:0003677">
    <property type="term" value="F:DNA binding"/>
    <property type="evidence" value="ECO:0007669"/>
    <property type="project" value="InterPro"/>
</dbReference>
<name>A0A8S1NEL4_PARPR</name>
<dbReference type="GO" id="GO:0005736">
    <property type="term" value="C:RNA polymerase I complex"/>
    <property type="evidence" value="ECO:0007669"/>
    <property type="project" value="TreeGrafter"/>
</dbReference>
<proteinExistence type="inferred from homology"/>
<accession>A0A8S1NEL4</accession>
<evidence type="ECO:0000256" key="3">
    <source>
        <dbReference type="ARBA" id="ARBA00025765"/>
    </source>
</evidence>
<comment type="similarity">
    <text evidence="3">Belongs to the archaeal Rpo5/eukaryotic RPB5 RNA polymerase subunit family.</text>
</comment>
<comment type="caution">
    <text evidence="5">The sequence shown here is derived from an EMBL/GenBank/DDBJ whole genome shotgun (WGS) entry which is preliminary data.</text>
</comment>